<accession>A0A270R7E4</accession>
<dbReference type="Proteomes" id="UP000243499">
    <property type="component" value="Chromosome 7"/>
</dbReference>
<dbReference type="AlphaFoldDB" id="A0A270R7E4"/>
<reference evidence="1" key="1">
    <citation type="submission" date="2018-04" db="EMBL/GenBank/DDBJ databases">
        <title>WGS assembly of Panicum hallii.</title>
        <authorList>
            <person name="Lovell J."/>
            <person name="Jenkins J."/>
            <person name="Lowry D."/>
            <person name="Mamidi S."/>
            <person name="Sreedasyam A."/>
            <person name="Weng X."/>
            <person name="Barry K."/>
            <person name="Bonette J."/>
            <person name="Campitelli B."/>
            <person name="Daum C."/>
            <person name="Gordon S."/>
            <person name="Gould B."/>
            <person name="Lipzen A."/>
            <person name="Macqueen A."/>
            <person name="Palacio-Mejia J."/>
            <person name="Plott C."/>
            <person name="Shakirov E."/>
            <person name="Shu S."/>
            <person name="Yoshinaga Y."/>
            <person name="Zane M."/>
            <person name="Rokhsar D."/>
            <person name="Grimwood J."/>
            <person name="Schmutz J."/>
            <person name="Juenger T."/>
        </authorList>
    </citation>
    <scope>NUCLEOTIDE SEQUENCE [LARGE SCALE GENOMIC DNA]</scope>
    <source>
        <strain evidence="1">FIL2</strain>
    </source>
</reference>
<dbReference type="EMBL" id="CM008052">
    <property type="protein sequence ID" value="PAN38065.1"/>
    <property type="molecule type" value="Genomic_DNA"/>
</dbReference>
<sequence>MGCCWQRSGRGRLLPQLLRWSLLLLLLVLGLPTSCEASRGVVQPFEGRPLEGAAPSSFLGFLPRRPAPPSGPSRQHNSVGLESQRQKKP</sequence>
<dbReference type="Gramene" id="PAN38065">
    <property type="protein sequence ID" value="PAN38065"/>
    <property type="gene ID" value="PAHAL_7G143700"/>
</dbReference>
<evidence type="ECO:0000313" key="1">
    <source>
        <dbReference type="EMBL" id="PAN38065.1"/>
    </source>
</evidence>
<gene>
    <name evidence="1" type="ORF">PAHAL_7G143700</name>
</gene>
<proteinExistence type="predicted"/>
<organism evidence="1">
    <name type="scientific">Panicum hallii</name>
    <dbReference type="NCBI Taxonomy" id="206008"/>
    <lineage>
        <taxon>Eukaryota</taxon>
        <taxon>Viridiplantae</taxon>
        <taxon>Streptophyta</taxon>
        <taxon>Embryophyta</taxon>
        <taxon>Tracheophyta</taxon>
        <taxon>Spermatophyta</taxon>
        <taxon>Magnoliopsida</taxon>
        <taxon>Liliopsida</taxon>
        <taxon>Poales</taxon>
        <taxon>Poaceae</taxon>
        <taxon>PACMAD clade</taxon>
        <taxon>Panicoideae</taxon>
        <taxon>Panicodae</taxon>
        <taxon>Paniceae</taxon>
        <taxon>Panicinae</taxon>
        <taxon>Panicum</taxon>
        <taxon>Panicum sect. Panicum</taxon>
    </lineage>
</organism>
<protein>
    <submittedName>
        <fullName evidence="1">Uncharacterized protein</fullName>
    </submittedName>
</protein>
<name>A0A270R7E4_9POAL</name>